<dbReference type="NCBIfam" id="TIGR03164">
    <property type="entry name" value="UHCUDC"/>
    <property type="match status" value="1"/>
</dbReference>
<keyword evidence="4" id="KW-0659">Purine metabolism</keyword>
<reference evidence="8" key="2">
    <citation type="submission" date="2023-01" db="EMBL/GenBank/DDBJ databases">
        <authorList>
            <person name="Sun Q."/>
            <person name="Evtushenko L."/>
        </authorList>
    </citation>
    <scope>NUCLEOTIDE SEQUENCE</scope>
    <source>
        <strain evidence="8">VKM B-2347</strain>
    </source>
</reference>
<dbReference type="PANTHER" id="PTHR43466">
    <property type="entry name" value="2-OXO-4-HYDROXY-4-CARBOXY-5-UREIDOIMIDAZOLINE DECARBOXYLASE-RELATED"/>
    <property type="match status" value="1"/>
</dbReference>
<dbReference type="InterPro" id="IPR017580">
    <property type="entry name" value="OHCU_decarboxylase-1"/>
</dbReference>
<comment type="catalytic activity">
    <reaction evidence="1">
        <text>5-hydroxy-2-oxo-4-ureido-2,5-dihydro-1H-imidazole-5-carboxylate + H(+) = (S)-allantoin + CO2</text>
        <dbReference type="Rhea" id="RHEA:26301"/>
        <dbReference type="ChEBI" id="CHEBI:15378"/>
        <dbReference type="ChEBI" id="CHEBI:15678"/>
        <dbReference type="ChEBI" id="CHEBI:16526"/>
        <dbReference type="ChEBI" id="CHEBI:58639"/>
        <dbReference type="EC" id="4.1.1.97"/>
    </reaction>
</comment>
<dbReference type="RefSeq" id="WP_271167026.1">
    <property type="nucleotide sequence ID" value="NZ_BSFI01000002.1"/>
</dbReference>
<evidence type="ECO:0000313" key="8">
    <source>
        <dbReference type="EMBL" id="GLK66766.1"/>
    </source>
</evidence>
<dbReference type="AlphaFoldDB" id="A0A9W6IX50"/>
<evidence type="ECO:0000256" key="2">
    <source>
        <dbReference type="ARBA" id="ARBA00004754"/>
    </source>
</evidence>
<comment type="caution">
    <text evidence="8">The sequence shown here is derived from an EMBL/GenBank/DDBJ whole genome shotgun (WGS) entry which is preliminary data.</text>
</comment>
<dbReference type="Proteomes" id="UP001143372">
    <property type="component" value="Unassembled WGS sequence"/>
</dbReference>
<dbReference type="GO" id="GO:0000255">
    <property type="term" value="P:allantoin metabolic process"/>
    <property type="evidence" value="ECO:0007669"/>
    <property type="project" value="InterPro"/>
</dbReference>
<gene>
    <name evidence="8" type="ORF">GCM10008179_04040</name>
</gene>
<dbReference type="Pfam" id="PF09349">
    <property type="entry name" value="OHCU_decarbox"/>
    <property type="match status" value="1"/>
</dbReference>
<keyword evidence="9" id="KW-1185">Reference proteome</keyword>
<evidence type="ECO:0000256" key="5">
    <source>
        <dbReference type="ARBA" id="ARBA00022793"/>
    </source>
</evidence>
<evidence type="ECO:0000313" key="9">
    <source>
        <dbReference type="Proteomes" id="UP001143372"/>
    </source>
</evidence>
<comment type="pathway">
    <text evidence="2">Purine metabolism; urate degradation; (S)-allantoin from urate: step 3/3.</text>
</comment>
<organism evidence="8 9">
    <name type="scientific">Hansschlegelia plantiphila</name>
    <dbReference type="NCBI Taxonomy" id="374655"/>
    <lineage>
        <taxon>Bacteria</taxon>
        <taxon>Pseudomonadati</taxon>
        <taxon>Pseudomonadota</taxon>
        <taxon>Alphaproteobacteria</taxon>
        <taxon>Hyphomicrobiales</taxon>
        <taxon>Methylopilaceae</taxon>
        <taxon>Hansschlegelia</taxon>
    </lineage>
</organism>
<dbReference type="EC" id="4.1.1.97" evidence="3"/>
<dbReference type="InterPro" id="IPR018020">
    <property type="entry name" value="OHCU_decarboxylase"/>
</dbReference>
<keyword evidence="5" id="KW-0210">Decarboxylase</keyword>
<dbReference type="SUPFAM" id="SSF158694">
    <property type="entry name" value="UraD-Like"/>
    <property type="match status" value="1"/>
</dbReference>
<dbReference type="GO" id="GO:0051997">
    <property type="term" value="F:2-oxo-4-hydroxy-4-carboxy-5-ureidoimidazoline decarboxylase activity"/>
    <property type="evidence" value="ECO:0007669"/>
    <property type="project" value="UniProtKB-EC"/>
</dbReference>
<name>A0A9W6IX50_9HYPH</name>
<evidence type="ECO:0000256" key="4">
    <source>
        <dbReference type="ARBA" id="ARBA00022631"/>
    </source>
</evidence>
<sequence length="184" mass="19987">MTIADLPPSRLSVADFVATYGGVYERSPWVAEAVAAEGLSEADDDPDRLAARMAAVVETAGPARQLALLQLHPELVGRLEVGEPLSESSRSEQAAARLDQCAPEEYARFQQLNEIYRARFGFPFIIAVTGMSRGQILRAFGARVGHGVEIEFRGALDEAHKIARIRLDALARRRLETGPESGGD</sequence>
<reference evidence="8" key="1">
    <citation type="journal article" date="2014" name="Int. J. Syst. Evol. Microbiol.">
        <title>Complete genome sequence of Corynebacterium casei LMG S-19264T (=DSM 44701T), isolated from a smear-ripened cheese.</title>
        <authorList>
            <consortium name="US DOE Joint Genome Institute (JGI-PGF)"/>
            <person name="Walter F."/>
            <person name="Albersmeier A."/>
            <person name="Kalinowski J."/>
            <person name="Ruckert C."/>
        </authorList>
    </citation>
    <scope>NUCLEOTIDE SEQUENCE</scope>
    <source>
        <strain evidence="8">VKM B-2347</strain>
    </source>
</reference>
<proteinExistence type="predicted"/>
<evidence type="ECO:0000256" key="6">
    <source>
        <dbReference type="ARBA" id="ARBA00023239"/>
    </source>
</evidence>
<evidence type="ECO:0000256" key="1">
    <source>
        <dbReference type="ARBA" id="ARBA00001163"/>
    </source>
</evidence>
<keyword evidence="6" id="KW-0456">Lyase</keyword>
<accession>A0A9W6IX50</accession>
<dbReference type="InterPro" id="IPR036778">
    <property type="entry name" value="OHCU_decarboxylase_sf"/>
</dbReference>
<dbReference type="PANTHER" id="PTHR43466:SF1">
    <property type="entry name" value="2-OXO-4-HYDROXY-4-CARBOXY-5-UREIDOIMIDAZOLINE DECARBOXYLASE-RELATED"/>
    <property type="match status" value="1"/>
</dbReference>
<evidence type="ECO:0000259" key="7">
    <source>
        <dbReference type="Pfam" id="PF09349"/>
    </source>
</evidence>
<feature type="domain" description="Oxo-4-hydroxy-4-carboxy-5-ureidoimidazoline decarboxylase" evidence="7">
    <location>
        <begin position="10"/>
        <end position="168"/>
    </location>
</feature>
<dbReference type="GO" id="GO:0006144">
    <property type="term" value="P:purine nucleobase metabolic process"/>
    <property type="evidence" value="ECO:0007669"/>
    <property type="project" value="UniProtKB-KW"/>
</dbReference>
<dbReference type="Gene3D" id="1.10.3330.10">
    <property type="entry name" value="Oxo-4-hydroxy-4-carboxy-5-ureidoimidazoline decarboxylase"/>
    <property type="match status" value="1"/>
</dbReference>
<dbReference type="EMBL" id="BSFI01000002">
    <property type="protein sequence ID" value="GLK66766.1"/>
    <property type="molecule type" value="Genomic_DNA"/>
</dbReference>
<dbReference type="GO" id="GO:0019628">
    <property type="term" value="P:urate catabolic process"/>
    <property type="evidence" value="ECO:0007669"/>
    <property type="project" value="TreeGrafter"/>
</dbReference>
<evidence type="ECO:0000256" key="3">
    <source>
        <dbReference type="ARBA" id="ARBA00012257"/>
    </source>
</evidence>
<protein>
    <recommendedName>
        <fullName evidence="3">2-oxo-4-hydroxy-4-carboxy-5-ureidoimidazoline decarboxylase</fullName>
        <ecNumber evidence="3">4.1.1.97</ecNumber>
    </recommendedName>
</protein>